<evidence type="ECO:0000313" key="2">
    <source>
        <dbReference type="Proteomes" id="UP000236724"/>
    </source>
</evidence>
<name>A0A1H6F3W4_9GAMM</name>
<reference evidence="1 2" key="1">
    <citation type="submission" date="2016-10" db="EMBL/GenBank/DDBJ databases">
        <authorList>
            <person name="de Groot N.N."/>
        </authorList>
    </citation>
    <scope>NUCLEOTIDE SEQUENCE [LARGE SCALE GENOMIC DNA]</scope>
    <source>
        <strain evidence="1">MBHS1</strain>
    </source>
</reference>
<dbReference type="EMBL" id="FMSV02000109">
    <property type="protein sequence ID" value="SEH04772.1"/>
    <property type="molecule type" value="Genomic_DNA"/>
</dbReference>
<proteinExistence type="predicted"/>
<accession>A0A1H6F3W4</accession>
<gene>
    <name evidence="1" type="ORF">MBHS_00624</name>
</gene>
<sequence length="114" mass="13404">MKERYLAYLSLFLTLIGLIIAIPGSVNTWQPIVEKYAIELQKIYYTIVDEEEDNLKEYLPIEDIPLPSLIYQSNLTPKSFDIISLKPLKYYQKNMTLAHFPHFAGFLFPLWVNF</sequence>
<dbReference type="Proteomes" id="UP000236724">
    <property type="component" value="Unassembled WGS sequence"/>
</dbReference>
<organism evidence="1 2">
    <name type="scientific">Candidatus Venteria ishoeyi</name>
    <dbReference type="NCBI Taxonomy" id="1899563"/>
    <lineage>
        <taxon>Bacteria</taxon>
        <taxon>Pseudomonadati</taxon>
        <taxon>Pseudomonadota</taxon>
        <taxon>Gammaproteobacteria</taxon>
        <taxon>Thiotrichales</taxon>
        <taxon>Thiotrichaceae</taxon>
        <taxon>Venteria</taxon>
    </lineage>
</organism>
<keyword evidence="2" id="KW-1185">Reference proteome</keyword>
<dbReference type="AlphaFoldDB" id="A0A1H6F3W4"/>
<protein>
    <submittedName>
        <fullName evidence="1">Uncharacterized protein</fullName>
    </submittedName>
</protein>
<evidence type="ECO:0000313" key="1">
    <source>
        <dbReference type="EMBL" id="SEH04772.1"/>
    </source>
</evidence>